<dbReference type="InterPro" id="IPR002110">
    <property type="entry name" value="Ankyrin_rpt"/>
</dbReference>
<dbReference type="AlphaFoldDB" id="A0A7M7IEP7"/>
<keyword evidence="5" id="KW-0107">Calcium channel</keyword>
<evidence type="ECO:0000256" key="7">
    <source>
        <dbReference type="ARBA" id="ARBA00022737"/>
    </source>
</evidence>
<dbReference type="Gene3D" id="1.25.40.20">
    <property type="entry name" value="Ankyrin repeat-containing domain"/>
    <property type="match status" value="1"/>
</dbReference>
<keyword evidence="2" id="KW-0813">Transport</keyword>
<evidence type="ECO:0000256" key="15">
    <source>
        <dbReference type="SAM" id="Phobius"/>
    </source>
</evidence>
<evidence type="ECO:0000313" key="18">
    <source>
        <dbReference type="Proteomes" id="UP000005203"/>
    </source>
</evidence>
<dbReference type="InterPro" id="IPR036770">
    <property type="entry name" value="Ankyrin_rpt-contain_sf"/>
</dbReference>
<gene>
    <name evidence="19" type="primary">LOC726119</name>
</gene>
<dbReference type="PROSITE" id="PS50088">
    <property type="entry name" value="ANK_REPEAT"/>
    <property type="match status" value="2"/>
</dbReference>
<dbReference type="PANTHER" id="PTHR10582">
    <property type="entry name" value="TRANSIENT RECEPTOR POTENTIAL ION CHANNEL PROTEIN"/>
    <property type="match status" value="1"/>
</dbReference>
<accession>A0A8B7KJX9</accession>
<dbReference type="PROSITE" id="PS50297">
    <property type="entry name" value="ANK_REP_REGION"/>
    <property type="match status" value="1"/>
</dbReference>
<keyword evidence="9 15" id="KW-1133">Transmembrane helix</keyword>
<dbReference type="FunFam" id="1.10.287.70:FF:000132">
    <property type="entry name" value="OSMotic avoidance abnormal family member"/>
    <property type="match status" value="1"/>
</dbReference>
<dbReference type="OrthoDB" id="533508at2759"/>
<dbReference type="FunFam" id="1.25.40.20:FF:000185">
    <property type="entry name" value="OSMotic avoidance abnormal family member"/>
    <property type="match status" value="1"/>
</dbReference>
<keyword evidence="13" id="KW-0040">ANK repeat</keyword>
<evidence type="ECO:0000256" key="5">
    <source>
        <dbReference type="ARBA" id="ARBA00022673"/>
    </source>
</evidence>
<keyword evidence="4" id="KW-0109">Calcium transport</keyword>
<dbReference type="InterPro" id="IPR005821">
    <property type="entry name" value="Ion_trans_dom"/>
</dbReference>
<dbReference type="RefSeq" id="XP_016767339.2">
    <property type="nucleotide sequence ID" value="XM_016911850.2"/>
</dbReference>
<dbReference type="GO" id="GO:0098703">
    <property type="term" value="P:calcium ion import across plasma membrane"/>
    <property type="evidence" value="ECO:0007669"/>
    <property type="project" value="TreeGrafter"/>
</dbReference>
<dbReference type="GeneID" id="726119"/>
<feature type="transmembrane region" description="Helical" evidence="15">
    <location>
        <begin position="389"/>
        <end position="409"/>
    </location>
</feature>
<feature type="domain" description="Ion transport" evidence="16">
    <location>
        <begin position="393"/>
        <end position="635"/>
    </location>
</feature>
<reference evidence="18" key="3">
    <citation type="submission" date="2025-05" db="UniProtKB">
        <authorList>
            <consortium name="RefSeq"/>
        </authorList>
    </citation>
    <scope>NUCLEOTIDE SEQUENCE [LARGE SCALE GENOMIC DNA]</scope>
    <source>
        <strain evidence="18">DH4</strain>
    </source>
</reference>
<feature type="region of interest" description="Disordered" evidence="14">
    <location>
        <begin position="1019"/>
        <end position="1081"/>
    </location>
</feature>
<evidence type="ECO:0000313" key="17">
    <source>
        <dbReference type="EnsemblMetazoa" id="XP_016767339"/>
    </source>
</evidence>
<organism evidence="17">
    <name type="scientific">Apis mellifera</name>
    <name type="common">Honeybee</name>
    <dbReference type="NCBI Taxonomy" id="7460"/>
    <lineage>
        <taxon>Eukaryota</taxon>
        <taxon>Metazoa</taxon>
        <taxon>Ecdysozoa</taxon>
        <taxon>Arthropoda</taxon>
        <taxon>Hexapoda</taxon>
        <taxon>Insecta</taxon>
        <taxon>Pterygota</taxon>
        <taxon>Neoptera</taxon>
        <taxon>Endopterygota</taxon>
        <taxon>Hymenoptera</taxon>
        <taxon>Apocrita</taxon>
        <taxon>Aculeata</taxon>
        <taxon>Apoidea</taxon>
        <taxon>Anthophila</taxon>
        <taxon>Apidae</taxon>
        <taxon>Apis</taxon>
    </lineage>
</organism>
<dbReference type="SMART" id="SM00248">
    <property type="entry name" value="ANK"/>
    <property type="match status" value="5"/>
</dbReference>
<evidence type="ECO:0000256" key="6">
    <source>
        <dbReference type="ARBA" id="ARBA00022692"/>
    </source>
</evidence>
<dbReference type="Pfam" id="PF12796">
    <property type="entry name" value="Ank_2"/>
    <property type="match status" value="1"/>
</dbReference>
<feature type="repeat" description="ANK" evidence="13">
    <location>
        <begin position="169"/>
        <end position="201"/>
    </location>
</feature>
<feature type="repeat" description="ANK" evidence="13">
    <location>
        <begin position="227"/>
        <end position="259"/>
    </location>
</feature>
<evidence type="ECO:0000256" key="1">
    <source>
        <dbReference type="ARBA" id="ARBA00004651"/>
    </source>
</evidence>
<dbReference type="InterPro" id="IPR024862">
    <property type="entry name" value="TRPV"/>
</dbReference>
<feature type="compositionally biased region" description="Basic residues" evidence="14">
    <location>
        <begin position="1029"/>
        <end position="1039"/>
    </location>
</feature>
<keyword evidence="6 15" id="KW-0812">Transmembrane</keyword>
<evidence type="ECO:0000256" key="11">
    <source>
        <dbReference type="ARBA" id="ARBA00023136"/>
    </source>
</evidence>
<dbReference type="Pfam" id="PF00520">
    <property type="entry name" value="Ion_trans"/>
    <property type="match status" value="1"/>
</dbReference>
<keyword evidence="12" id="KW-0407">Ion channel</keyword>
<evidence type="ECO:0000256" key="2">
    <source>
        <dbReference type="ARBA" id="ARBA00022448"/>
    </source>
</evidence>
<keyword evidence="10" id="KW-0406">Ion transport</keyword>
<dbReference type="Proteomes" id="UP000005203">
    <property type="component" value="Linkage group LG1"/>
</dbReference>
<evidence type="ECO:0000256" key="9">
    <source>
        <dbReference type="ARBA" id="ARBA00022989"/>
    </source>
</evidence>
<reference evidence="19" key="2">
    <citation type="submission" date="2025-04" db="UniProtKB">
        <authorList>
            <consortium name="RefSeq"/>
        </authorList>
    </citation>
    <scope>IDENTIFICATION</scope>
    <source>
        <strain evidence="19">DH4</strain>
        <tissue evidence="19">Whole body</tissue>
    </source>
</reference>
<evidence type="ECO:0000256" key="14">
    <source>
        <dbReference type="SAM" id="MobiDB-lite"/>
    </source>
</evidence>
<dbReference type="GO" id="GO:0034703">
    <property type="term" value="C:cation channel complex"/>
    <property type="evidence" value="ECO:0007669"/>
    <property type="project" value="UniProtKB-ARBA"/>
</dbReference>
<keyword evidence="7" id="KW-0677">Repeat</keyword>
<feature type="transmembrane region" description="Helical" evidence="15">
    <location>
        <begin position="603"/>
        <end position="625"/>
    </location>
</feature>
<evidence type="ECO:0000259" key="16">
    <source>
        <dbReference type="Pfam" id="PF00520"/>
    </source>
</evidence>
<keyword evidence="18" id="KW-1185">Reference proteome</keyword>
<keyword evidence="11 15" id="KW-0472">Membrane</keyword>
<feature type="transmembrane region" description="Helical" evidence="15">
    <location>
        <begin position="472"/>
        <end position="491"/>
    </location>
</feature>
<keyword evidence="8" id="KW-0106">Calcium</keyword>
<comment type="subcellular location">
    <subcellularLocation>
        <location evidence="1">Cell membrane</location>
        <topology evidence="1">Multi-pass membrane protein</topology>
    </subcellularLocation>
</comment>
<dbReference type="GO" id="GO:0005262">
    <property type="term" value="F:calcium channel activity"/>
    <property type="evidence" value="ECO:0007669"/>
    <property type="project" value="UniProtKB-KW"/>
</dbReference>
<dbReference type="PANTHER" id="PTHR10582:SF2">
    <property type="entry name" value="INACTIVE"/>
    <property type="match status" value="1"/>
</dbReference>
<dbReference type="EnsemblMetazoa" id="XM_016911850">
    <property type="protein sequence ID" value="XP_016767339"/>
    <property type="gene ID" value="LOC726119"/>
</dbReference>
<dbReference type="CTD" id="31621"/>
<proteinExistence type="predicted"/>
<feature type="transmembrane region" description="Helical" evidence="15">
    <location>
        <begin position="537"/>
        <end position="558"/>
    </location>
</feature>
<evidence type="ECO:0000256" key="4">
    <source>
        <dbReference type="ARBA" id="ARBA00022568"/>
    </source>
</evidence>
<name>A0A7M7IEP7_APIME</name>
<evidence type="ECO:0000256" key="13">
    <source>
        <dbReference type="PROSITE-ProRule" id="PRU00023"/>
    </source>
</evidence>
<dbReference type="SUPFAM" id="SSF48403">
    <property type="entry name" value="Ankyrin repeat"/>
    <property type="match status" value="1"/>
</dbReference>
<evidence type="ECO:0000256" key="12">
    <source>
        <dbReference type="ARBA" id="ARBA00023303"/>
    </source>
</evidence>
<evidence type="ECO:0000256" key="3">
    <source>
        <dbReference type="ARBA" id="ARBA00022475"/>
    </source>
</evidence>
<feature type="compositionally biased region" description="Basic and acidic residues" evidence="14">
    <location>
        <begin position="1043"/>
        <end position="1062"/>
    </location>
</feature>
<accession>A0A7M7IEP7</accession>
<reference evidence="17" key="1">
    <citation type="submission" date="2021-01" db="UniProtKB">
        <authorList>
            <consortium name="EnsemblMetazoa"/>
        </authorList>
    </citation>
    <scope>IDENTIFICATION</scope>
    <source>
        <strain evidence="17">DH4</strain>
    </source>
</reference>
<protein>
    <submittedName>
        <fullName evidence="19">Uncharacterized protein LOC726119 isoform X2</fullName>
    </submittedName>
</protein>
<sequence length="1099" mass="123093">MGGVCSFRGRGSQVNAGSILDRVISQASDEDQCLLYRLANYKKGGELIESYNQGGQFEVEKLIREQFGVLMYADGKGQVINRAEYLRWKFRDLEQVVLPIEASLSQFDPLAQWNDHEACWQMQYRGSLGETLLHVLIICDTRIHTRVARILLKCFPRLAIDVVEGEEYLGASALHLAIAYNNNELVQDLVEAGAIISQRAIGSFFLPRDQQRTNPAKNTDYEGLAYLGEYPLAWAACCANESVYNLLLDSGADPDEQDSFGNMILHMVVVCDKLDMFGYALRHPKLPARNGIVNAAGLTPLTLACQLGRAEVFREMLELSAREFWRYSNITCSAYPLNALDTLLPDGRTNWNSALFIILNGTKEEHLDMLDGGIIQRLLEEKWKTFARFLKRLIILAFHLTSLSLAVYLRPSNTDAQLLKWPEEITEVARTIAECITVLGVLSYILVQLGGEIINIGLLSFMKQLSHEPAKLIFLISNLLILACIPCRLAGNRHAEDAILIVAVPGSWFLLMFFAGAVRLTGPFVTMVYSMITGDMLTFGIIYMVVLFGFCQSFYFLYKGFPGVKSSLYSSYHSTWMALFQITLGDYNYTDLSYTTYPNLSKMVFAIFMVLVPILLLNMLIAMMGNTYAHVIEQSEKEWVKQWAKIVVSLERAVSQKDAQNYLQEYSIKLGPGDDPNNPAAEQRGVLIIKSKSKTKAKQRKGAVANWKRVGKVTINELKKRGLTGEELRRIMWGRASFSTPVRVSPKGVEPQVSVVTAGFGDALTTALDVMTFAHDLDLSTATEGIPTNIDAKQSKPKSATKETKSTVNNQQNVTTNIEPLKSTTENVDDQANNPREKKVTSQAATVHEMNLKNANHSSVTEDFQDPLLELVIASENTNDPETLLEIAKRAAAGFETETSSKINLQILEQFTMTKISMDEKVNVTRKQYFVESSDNDFGGDNLLGTEARLRRIRSANNRFITTRRRSRNVDDDLSSTSSTSMDRNPRYQSLLNGHENSIDRPIESRECSIEAINSQIKQNGPCETMKAKVQKKRPKTARNRVSPKEIEKAGPRRRESIERNKAVSPATSPTDPLEPWSTRGIKDMNTILAWEETAPDSP</sequence>
<feature type="transmembrane region" description="Helical" evidence="15">
    <location>
        <begin position="498"/>
        <end position="517"/>
    </location>
</feature>
<evidence type="ECO:0000256" key="8">
    <source>
        <dbReference type="ARBA" id="ARBA00022837"/>
    </source>
</evidence>
<dbReference type="GO" id="GO:0005886">
    <property type="term" value="C:plasma membrane"/>
    <property type="evidence" value="ECO:0007669"/>
    <property type="project" value="UniProtKB-SubCell"/>
</dbReference>
<feature type="region of interest" description="Disordered" evidence="14">
    <location>
        <begin position="788"/>
        <end position="809"/>
    </location>
</feature>
<evidence type="ECO:0000256" key="10">
    <source>
        <dbReference type="ARBA" id="ARBA00023065"/>
    </source>
</evidence>
<dbReference type="Pfam" id="PF00023">
    <property type="entry name" value="Ank"/>
    <property type="match status" value="1"/>
</dbReference>
<keyword evidence="3" id="KW-1003">Cell membrane</keyword>
<evidence type="ECO:0000313" key="19">
    <source>
        <dbReference type="RefSeq" id="XP_016767339.2"/>
    </source>
</evidence>
<feature type="region of interest" description="Disordered" evidence="14">
    <location>
        <begin position="968"/>
        <end position="993"/>
    </location>
</feature>